<comment type="caution">
    <text evidence="2">The sequence shown here is derived from an EMBL/GenBank/DDBJ whole genome shotgun (WGS) entry which is preliminary data.</text>
</comment>
<evidence type="ECO:0000313" key="3">
    <source>
        <dbReference type="Proteomes" id="UP000249061"/>
    </source>
</evidence>
<evidence type="ECO:0000256" key="1">
    <source>
        <dbReference type="SAM" id="Phobius"/>
    </source>
</evidence>
<dbReference type="Proteomes" id="UP000249061">
    <property type="component" value="Unassembled WGS sequence"/>
</dbReference>
<feature type="transmembrane region" description="Helical" evidence="1">
    <location>
        <begin position="118"/>
        <end position="138"/>
    </location>
</feature>
<keyword evidence="1" id="KW-0472">Membrane</keyword>
<keyword evidence="1" id="KW-0812">Transmembrane</keyword>
<accession>A0A2W5TJF0</accession>
<proteinExistence type="predicted"/>
<dbReference type="AlphaFoldDB" id="A0A2W5TJF0"/>
<feature type="transmembrane region" description="Helical" evidence="1">
    <location>
        <begin position="90"/>
        <end position="112"/>
    </location>
</feature>
<gene>
    <name evidence="2" type="ORF">DI536_14910</name>
</gene>
<name>A0A2W5TJF0_9BACT</name>
<keyword evidence="1" id="KW-1133">Transmembrane helix</keyword>
<organism evidence="2 3">
    <name type="scientific">Archangium gephyra</name>
    <dbReference type="NCBI Taxonomy" id="48"/>
    <lineage>
        <taxon>Bacteria</taxon>
        <taxon>Pseudomonadati</taxon>
        <taxon>Myxococcota</taxon>
        <taxon>Myxococcia</taxon>
        <taxon>Myxococcales</taxon>
        <taxon>Cystobacterineae</taxon>
        <taxon>Archangiaceae</taxon>
        <taxon>Archangium</taxon>
    </lineage>
</organism>
<protein>
    <submittedName>
        <fullName evidence="2">Uncharacterized protein</fullName>
    </submittedName>
</protein>
<evidence type="ECO:0000313" key="2">
    <source>
        <dbReference type="EMBL" id="PZR12846.1"/>
    </source>
</evidence>
<feature type="transmembrane region" description="Helical" evidence="1">
    <location>
        <begin position="43"/>
        <end position="69"/>
    </location>
</feature>
<reference evidence="2 3" key="1">
    <citation type="submission" date="2017-08" db="EMBL/GenBank/DDBJ databases">
        <title>Infants hospitalized years apart are colonized by the same room-sourced microbial strains.</title>
        <authorList>
            <person name="Brooks B."/>
            <person name="Olm M.R."/>
            <person name="Firek B.A."/>
            <person name="Baker R."/>
            <person name="Thomas B.C."/>
            <person name="Morowitz M.J."/>
            <person name="Banfield J.F."/>
        </authorList>
    </citation>
    <scope>NUCLEOTIDE SEQUENCE [LARGE SCALE GENOMIC DNA]</scope>
    <source>
        <strain evidence="2">S2_003_000_R2_14</strain>
    </source>
</reference>
<sequence length="151" mass="15802">MALRMAPQSRWLELMEVVTVGLPFCGFKIVVGLTCLANGATTAGWALVALGVIDLVINALNAVTLLALGRRTWAACTFSVLTPARRDLGNALDTMFSFSLVAVMIGGGHIASLSPPHLTAWNGCVIVNVLGAGLGRLGQSLRADSQARRVS</sequence>
<feature type="transmembrane region" description="Helical" evidence="1">
    <location>
        <begin position="12"/>
        <end position="31"/>
    </location>
</feature>
<dbReference type="EMBL" id="QFQP01000011">
    <property type="protein sequence ID" value="PZR12846.1"/>
    <property type="molecule type" value="Genomic_DNA"/>
</dbReference>